<keyword evidence="1" id="KW-0433">Leucine-rich repeat</keyword>
<dbReference type="PANTHER" id="PTHR15454">
    <property type="entry name" value="NISCHARIN RELATED"/>
    <property type="match status" value="1"/>
</dbReference>
<dbReference type="OMA" id="LIANCIV"/>
<evidence type="ECO:0000313" key="3">
    <source>
        <dbReference type="EMBL" id="CAD8075135.1"/>
    </source>
</evidence>
<dbReference type="EMBL" id="CAJJDM010000054">
    <property type="protein sequence ID" value="CAD8075135.1"/>
    <property type="molecule type" value="Genomic_DNA"/>
</dbReference>
<protein>
    <submittedName>
        <fullName evidence="3">Uncharacterized protein</fullName>
    </submittedName>
</protein>
<comment type="caution">
    <text evidence="3">The sequence shown here is derived from an EMBL/GenBank/DDBJ whole genome shotgun (WGS) entry which is preliminary data.</text>
</comment>
<dbReference type="PANTHER" id="PTHR15454:SF56">
    <property type="entry name" value="PROTEIN PHOSPHATASE 1 REGULATORY SUBUNIT 7-RELATED"/>
    <property type="match status" value="1"/>
</dbReference>
<keyword evidence="2" id="KW-0677">Repeat</keyword>
<evidence type="ECO:0000313" key="4">
    <source>
        <dbReference type="Proteomes" id="UP000688137"/>
    </source>
</evidence>
<sequence>MLDLSKREFTKLPGEIDTFIKEPDYYNTLTACNCKTQLLLSFMHFKKLQALDLSNNELGSFVKTNTLQGLFLLKVLILKKNGITQINDQFFSTAKNIEMLDLSENKISKCGKSFLDLPKLITLNLNKNQIDDLNAFKIFKTNPLQELQYLGIRQNNIESNYRSKFETTLTIFFPNLQFVLTMFSQQRELNAFHEILFIDHYLDQAEVPLHQNQIECSFHNDSLIANCIVSQNQTSAKKSKRSINSCDSRFGSFKKRDPETLKRQIEFRKKELEKLDQSIEQITIKRDEIKILTQKYQYFLQDSLQLQDNSLLITVLQRLGEYCNSIDSLNQQKGRNLVVELLNSMKCKDSLDIDQTLLKMEAIMKKMQELMN</sequence>
<dbReference type="InterPro" id="IPR001611">
    <property type="entry name" value="Leu-rich_rpt"/>
</dbReference>
<dbReference type="GO" id="GO:0005737">
    <property type="term" value="C:cytoplasm"/>
    <property type="evidence" value="ECO:0007669"/>
    <property type="project" value="TreeGrafter"/>
</dbReference>
<accession>A0A8S1MBM5</accession>
<dbReference type="Pfam" id="PF13855">
    <property type="entry name" value="LRR_8"/>
    <property type="match status" value="1"/>
</dbReference>
<keyword evidence="4" id="KW-1185">Reference proteome</keyword>
<dbReference type="Proteomes" id="UP000688137">
    <property type="component" value="Unassembled WGS sequence"/>
</dbReference>
<evidence type="ECO:0000256" key="2">
    <source>
        <dbReference type="ARBA" id="ARBA00022737"/>
    </source>
</evidence>
<name>A0A8S1MBM5_PARPR</name>
<evidence type="ECO:0000256" key="1">
    <source>
        <dbReference type="ARBA" id="ARBA00022614"/>
    </source>
</evidence>
<organism evidence="3 4">
    <name type="scientific">Paramecium primaurelia</name>
    <dbReference type="NCBI Taxonomy" id="5886"/>
    <lineage>
        <taxon>Eukaryota</taxon>
        <taxon>Sar</taxon>
        <taxon>Alveolata</taxon>
        <taxon>Ciliophora</taxon>
        <taxon>Intramacronucleata</taxon>
        <taxon>Oligohymenophorea</taxon>
        <taxon>Peniculida</taxon>
        <taxon>Parameciidae</taxon>
        <taxon>Paramecium</taxon>
    </lineage>
</organism>
<gene>
    <name evidence="3" type="ORF">PPRIM_AZ9-3.1.T0540051</name>
</gene>
<proteinExistence type="predicted"/>
<reference evidence="3" key="1">
    <citation type="submission" date="2021-01" db="EMBL/GenBank/DDBJ databases">
        <authorList>
            <consortium name="Genoscope - CEA"/>
            <person name="William W."/>
        </authorList>
    </citation>
    <scope>NUCLEOTIDE SEQUENCE</scope>
</reference>
<dbReference type="AlphaFoldDB" id="A0A8S1MBM5"/>
<dbReference type="PROSITE" id="PS51450">
    <property type="entry name" value="LRR"/>
    <property type="match status" value="1"/>
</dbReference>